<proteinExistence type="predicted"/>
<reference evidence="2" key="1">
    <citation type="submission" date="2020-06" db="EMBL/GenBank/DDBJ databases">
        <authorList>
            <consortium name="Plant Systems Biology data submission"/>
        </authorList>
    </citation>
    <scope>NUCLEOTIDE SEQUENCE</scope>
    <source>
        <strain evidence="2">D6</strain>
    </source>
</reference>
<feature type="chain" id="PRO_5040386967" evidence="1">
    <location>
        <begin position="25"/>
        <end position="338"/>
    </location>
</feature>
<sequence>MAGSCSEWSVILLTLLLTLPKRNWKNNHALSGCYFATTTKAQTQVRRANANATTFGAGITESCHDKRNPCAQGLSCIRAPSFWGLLVPRRVCFPLDCLLDAVNNFNDAVNVTDYIHATLQGAQVTPEEFFMQDQQLSASRVAKEMRTSPSVRRVMDQIRQHPIPQPQWNKYEGDVAACDPQSKLSTPRRNSFGVLQGPTTEGVTGLVGFGAGAGAGLGGGVEFFFGFPNANPYFFIDLGGGLLFGVDAGVSGFIGMAFTGTPSDIPGVGFELELQIPTPVVGPGIAVGVDLNPVWDLSVTLSVGAGIGVGGFSAGYTWGFPETSTADTNHTTDTNNTR</sequence>
<evidence type="ECO:0000313" key="2">
    <source>
        <dbReference type="EMBL" id="CAB9509102.1"/>
    </source>
</evidence>
<evidence type="ECO:0000313" key="3">
    <source>
        <dbReference type="Proteomes" id="UP001153069"/>
    </source>
</evidence>
<dbReference type="AlphaFoldDB" id="A0A9N8DU81"/>
<keyword evidence="1" id="KW-0732">Signal</keyword>
<evidence type="ECO:0000256" key="1">
    <source>
        <dbReference type="SAM" id="SignalP"/>
    </source>
</evidence>
<keyword evidence="3" id="KW-1185">Reference proteome</keyword>
<protein>
    <submittedName>
        <fullName evidence="2">Uncharacterized protein</fullName>
    </submittedName>
</protein>
<dbReference type="EMBL" id="CAICTM010000374">
    <property type="protein sequence ID" value="CAB9509102.1"/>
    <property type="molecule type" value="Genomic_DNA"/>
</dbReference>
<feature type="signal peptide" evidence="1">
    <location>
        <begin position="1"/>
        <end position="24"/>
    </location>
</feature>
<organism evidence="2 3">
    <name type="scientific">Seminavis robusta</name>
    <dbReference type="NCBI Taxonomy" id="568900"/>
    <lineage>
        <taxon>Eukaryota</taxon>
        <taxon>Sar</taxon>
        <taxon>Stramenopiles</taxon>
        <taxon>Ochrophyta</taxon>
        <taxon>Bacillariophyta</taxon>
        <taxon>Bacillariophyceae</taxon>
        <taxon>Bacillariophycidae</taxon>
        <taxon>Naviculales</taxon>
        <taxon>Naviculaceae</taxon>
        <taxon>Seminavis</taxon>
    </lineage>
</organism>
<comment type="caution">
    <text evidence="2">The sequence shown here is derived from an EMBL/GenBank/DDBJ whole genome shotgun (WGS) entry which is preliminary data.</text>
</comment>
<accession>A0A9N8DU81</accession>
<dbReference type="Proteomes" id="UP001153069">
    <property type="component" value="Unassembled WGS sequence"/>
</dbReference>
<name>A0A9N8DU81_9STRA</name>
<gene>
    <name evidence="2" type="ORF">SEMRO_375_G129460.1</name>
</gene>